<proteinExistence type="predicted"/>
<dbReference type="InterPro" id="IPR024213">
    <property type="entry name" value="DUF3822"/>
</dbReference>
<gene>
    <name evidence="1" type="ORF">NU887_03390</name>
</gene>
<reference evidence="1" key="1">
    <citation type="submission" date="2022-08" db="EMBL/GenBank/DDBJ databases">
        <authorList>
            <person name="Zhang D."/>
        </authorList>
    </citation>
    <scope>NUCLEOTIDE SEQUENCE</scope>
    <source>
        <strain evidence="1">XJ19-11</strain>
    </source>
</reference>
<dbReference type="AlphaFoldDB" id="A0A9X2P299"/>
<sequence>MAIQTEYSIQQKIQCDKFDAQAVSSLSLFLFDGFYFYFAKDQNGKILAIHSQSFESPRLLAFKLKDEKLLKLDVPIKVFNHLASFSLVPGVVFESSLSSIFLFFAEKPKENTHVFETTLSSNNLHLVGSIHKDLADILSQDKSDITFHHGASSFLSFAVKEKFNLLNQEIMVLVQKGFFYLIAFTNQELSLFNKFEIQNKEDFLKYLFGVVHQLNFNRAFCRISVFGDSMRYGIDELWGNLYFKNFKISTPFSNIQYHEGAEIFQKPEIFESYWELP</sequence>
<comment type="caution">
    <text evidence="1">The sequence shown here is derived from an EMBL/GenBank/DDBJ whole genome shotgun (WGS) entry which is preliminary data.</text>
</comment>
<dbReference type="EMBL" id="JANSUY010000001">
    <property type="protein sequence ID" value="MCR9014063.1"/>
    <property type="molecule type" value="Genomic_DNA"/>
</dbReference>
<dbReference type="Gene3D" id="3.30.420.260">
    <property type="match status" value="1"/>
</dbReference>
<dbReference type="Pfam" id="PF12864">
    <property type="entry name" value="DUF3822"/>
    <property type="match status" value="1"/>
</dbReference>
<evidence type="ECO:0000313" key="2">
    <source>
        <dbReference type="Proteomes" id="UP001142175"/>
    </source>
</evidence>
<protein>
    <submittedName>
        <fullName evidence="1">DUF3822 family protein</fullName>
    </submittedName>
</protein>
<dbReference type="Proteomes" id="UP001142175">
    <property type="component" value="Unassembled WGS sequence"/>
</dbReference>
<dbReference type="RefSeq" id="WP_258421938.1">
    <property type="nucleotide sequence ID" value="NZ_JANAEZ010000001.1"/>
</dbReference>
<evidence type="ECO:0000313" key="1">
    <source>
        <dbReference type="EMBL" id="MCR9014063.1"/>
    </source>
</evidence>
<organism evidence="1 2">
    <name type="scientific">Aquiflexum gelatinilyticum</name>
    <dbReference type="NCBI Taxonomy" id="2961943"/>
    <lineage>
        <taxon>Bacteria</taxon>
        <taxon>Pseudomonadati</taxon>
        <taxon>Bacteroidota</taxon>
        <taxon>Cytophagia</taxon>
        <taxon>Cytophagales</taxon>
        <taxon>Cyclobacteriaceae</taxon>
        <taxon>Aquiflexum</taxon>
    </lineage>
</organism>
<name>A0A9X2P299_9BACT</name>
<dbReference type="Gene3D" id="3.30.420.250">
    <property type="match status" value="1"/>
</dbReference>
<dbReference type="CDD" id="cd24013">
    <property type="entry name" value="ASKHA_ATPase_BT3980-like"/>
    <property type="match status" value="1"/>
</dbReference>
<accession>A0A9X2P299</accession>
<keyword evidence="2" id="KW-1185">Reference proteome</keyword>